<keyword evidence="1" id="KW-0472">Membrane</keyword>
<protein>
    <recommendedName>
        <fullName evidence="4">Heme exporter protein D</fullName>
    </recommendedName>
</protein>
<dbReference type="KEGG" id="dpt:Deipr_0895"/>
<proteinExistence type="predicted"/>
<feature type="transmembrane region" description="Helical" evidence="1">
    <location>
        <begin position="6"/>
        <end position="29"/>
    </location>
</feature>
<gene>
    <name evidence="2" type="ordered locus">Deipr_0895</name>
</gene>
<sequence>MEHPEYVTYVVIVYAVTFGLLAAYLLWLWRRLQAEKGWAREREQQVSLQERKSAP</sequence>
<dbReference type="AlphaFoldDB" id="F0RMK1"/>
<dbReference type="HOGENOM" id="CLU_3024629_0_0_0"/>
<organism evidence="2 3">
    <name type="scientific">Deinococcus proteolyticus (strain ATCC 35074 / DSM 20540 / JCM 6276 / NBRC 101906 / NCIMB 13154 / VKM Ac-1939 / CCM 2703 / MRP)</name>
    <dbReference type="NCBI Taxonomy" id="693977"/>
    <lineage>
        <taxon>Bacteria</taxon>
        <taxon>Thermotogati</taxon>
        <taxon>Deinococcota</taxon>
        <taxon>Deinococci</taxon>
        <taxon>Deinococcales</taxon>
        <taxon>Deinococcaceae</taxon>
        <taxon>Deinococcus</taxon>
    </lineage>
</organism>
<reference evidence="3" key="1">
    <citation type="submission" date="2011-02" db="EMBL/GenBank/DDBJ databases">
        <title>The complete sequence of chromosome of Deinococcus proteolyticus DSM 20540.</title>
        <authorList>
            <consortium name="US DOE Joint Genome Institute (JGI-PGF)"/>
            <person name="Lucas S."/>
            <person name="Copeland A."/>
            <person name="Lapidus A."/>
            <person name="Bruce D."/>
            <person name="Goodwin L."/>
            <person name="Pitluck S."/>
            <person name="Kyrpides N."/>
            <person name="Mavromatis K."/>
            <person name="Pagani I."/>
            <person name="Ivanova N."/>
            <person name="Ovchinnikova G."/>
            <person name="Zeytun A."/>
            <person name="Detter J.C."/>
            <person name="Han C."/>
            <person name="Land M."/>
            <person name="Hauser L."/>
            <person name="Markowitz V."/>
            <person name="Cheng J.-F."/>
            <person name="Hugenholtz P."/>
            <person name="Woyke T."/>
            <person name="Wu D."/>
            <person name="Pukall R."/>
            <person name="Steenblock K."/>
            <person name="Brambilla E."/>
            <person name="Klenk H.-P."/>
            <person name="Eisen J.A."/>
        </authorList>
    </citation>
    <scope>NUCLEOTIDE SEQUENCE [LARGE SCALE GENOMIC DNA]</scope>
    <source>
        <strain evidence="3">ATCC 35074 / DSM 20540 / JCM 6276 / NBRC 101906 / NCIMB 13154 / VKM Ac-1939 / CCM 2703 / MRP</strain>
    </source>
</reference>
<dbReference type="STRING" id="693977.Deipr_0895"/>
<evidence type="ECO:0000256" key="1">
    <source>
        <dbReference type="SAM" id="Phobius"/>
    </source>
</evidence>
<keyword evidence="1" id="KW-0812">Transmembrane</keyword>
<name>F0RMK1_DEIPM</name>
<evidence type="ECO:0000313" key="3">
    <source>
        <dbReference type="Proteomes" id="UP000007718"/>
    </source>
</evidence>
<reference evidence="2 3" key="2">
    <citation type="journal article" date="2012" name="Stand. Genomic Sci.">
        <title>Complete genome sequence of the orange-red pigmented, radioresistant Deinococcus proteolyticus type strain (MRP(T)).</title>
        <authorList>
            <person name="Copeland A."/>
            <person name="Zeytun A."/>
            <person name="Yassawong M."/>
            <person name="Nolan M."/>
            <person name="Lucas S."/>
            <person name="Hammon N."/>
            <person name="Deshpande S."/>
            <person name="Cheng J.F."/>
            <person name="Han C."/>
            <person name="Tapia R."/>
            <person name="Goodwin L.A."/>
            <person name="Pitluck S."/>
            <person name="Mavromatis K."/>
            <person name="Liolios K."/>
            <person name="Pagani I."/>
            <person name="Ivanova N."/>
            <person name="Mikhailova N."/>
            <person name="Pati A."/>
            <person name="Chen A."/>
            <person name="Palaniappan K."/>
            <person name="Land M."/>
            <person name="Hauser L."/>
            <person name="Jeffries C.D."/>
            <person name="Brambilla E.M."/>
            <person name="Rohde M."/>
            <person name="Sikorski J."/>
            <person name="Pukall R."/>
            <person name="Goker M."/>
            <person name="Detter J.C."/>
            <person name="Woyke T."/>
            <person name="Bristow J."/>
            <person name="Eisen J.A."/>
            <person name="Markowitz V."/>
            <person name="Hugenholtz P."/>
            <person name="Kyrpides N.C."/>
            <person name="Klenk H.P."/>
            <person name="Lapidus A."/>
        </authorList>
    </citation>
    <scope>NUCLEOTIDE SEQUENCE [LARGE SCALE GENOMIC DNA]</scope>
    <source>
        <strain evidence="3">ATCC 35074 / DSM 20540 / JCM 6276 / NBRC 101906 / NCIMB 13154 / VKM Ac-1939 / CCM 2703 / MRP</strain>
    </source>
</reference>
<keyword evidence="1" id="KW-1133">Transmembrane helix</keyword>
<keyword evidence="3" id="KW-1185">Reference proteome</keyword>
<accession>F0RMK1</accession>
<evidence type="ECO:0000313" key="2">
    <source>
        <dbReference type="EMBL" id="ADY26051.1"/>
    </source>
</evidence>
<evidence type="ECO:0008006" key="4">
    <source>
        <dbReference type="Google" id="ProtNLM"/>
    </source>
</evidence>
<dbReference type="RefSeq" id="WP_013614660.1">
    <property type="nucleotide sequence ID" value="NC_015161.1"/>
</dbReference>
<dbReference type="EMBL" id="CP002536">
    <property type="protein sequence ID" value="ADY26051.1"/>
    <property type="molecule type" value="Genomic_DNA"/>
</dbReference>
<dbReference type="Proteomes" id="UP000007718">
    <property type="component" value="Chromosome"/>
</dbReference>